<reference evidence="10" key="1">
    <citation type="submission" date="2019-04" db="EMBL/GenBank/DDBJ databases">
        <title>Analysis of the testis transcriptome of the Chagas disease vector Rhodnius prolixus.</title>
        <authorList>
            <person name="Cesar J."/>
            <person name="Ribeiro J.M."/>
            <person name="Pereira M.H."/>
            <person name="Araujo R.N."/>
            <person name="Gontijo N.F."/>
            <person name="Pessoa G."/>
            <person name="Sant'Anna M.V."/>
            <person name="Sorgine M.H."/>
            <person name="Majerowicz D."/>
            <person name="Carvalho A.B."/>
            <person name="Braz G."/>
            <person name="Mesquita R."/>
            <person name="Lagerblad P.O."/>
            <person name="Koerich L.B."/>
        </authorList>
    </citation>
    <scope>NUCLEOTIDE SEQUENCE</scope>
</reference>
<dbReference type="PANTHER" id="PTHR10780:SF18">
    <property type="entry name" value="LD43650P"/>
    <property type="match status" value="1"/>
</dbReference>
<dbReference type="PROSITE" id="PS50920">
    <property type="entry name" value="SOLCAR"/>
    <property type="match status" value="1"/>
</dbReference>
<organism evidence="10">
    <name type="scientific">Rhodnius prolixus</name>
    <name type="common">Triatomid bug</name>
    <dbReference type="NCBI Taxonomy" id="13249"/>
    <lineage>
        <taxon>Eukaryota</taxon>
        <taxon>Metazoa</taxon>
        <taxon>Ecdysozoa</taxon>
        <taxon>Arthropoda</taxon>
        <taxon>Hexapoda</taxon>
        <taxon>Insecta</taxon>
        <taxon>Pterygota</taxon>
        <taxon>Neoptera</taxon>
        <taxon>Paraneoptera</taxon>
        <taxon>Hemiptera</taxon>
        <taxon>Heteroptera</taxon>
        <taxon>Panheteroptera</taxon>
        <taxon>Cimicomorpha</taxon>
        <taxon>Reduviidae</taxon>
        <taxon>Triatominae</taxon>
        <taxon>Rhodnius</taxon>
    </lineage>
</organism>
<keyword evidence="4" id="KW-0677">Repeat</keyword>
<evidence type="ECO:0000313" key="10">
    <source>
        <dbReference type="EMBL" id="MOY45571.1"/>
    </source>
</evidence>
<dbReference type="InterPro" id="IPR018108">
    <property type="entry name" value="MCP_transmembrane"/>
</dbReference>
<comment type="similarity">
    <text evidence="2">Belongs to the mitochondrial carrier (TC 2.A.29) family.</text>
</comment>
<dbReference type="SUPFAM" id="SSF103506">
    <property type="entry name" value="Mitochondrial carrier"/>
    <property type="match status" value="1"/>
</dbReference>
<protein>
    <submittedName>
        <fullName evidence="10">Putative mitochondrial carrier-like protein 2</fullName>
    </submittedName>
</protein>
<dbReference type="Gene3D" id="1.50.40.10">
    <property type="entry name" value="Mitochondrial carrier domain"/>
    <property type="match status" value="1"/>
</dbReference>
<keyword evidence="6" id="KW-1133">Transmembrane helix</keyword>
<feature type="repeat" description="Solcar" evidence="9">
    <location>
        <begin position="121"/>
        <end position="210"/>
    </location>
</feature>
<dbReference type="InterPro" id="IPR023395">
    <property type="entry name" value="MCP_dom_sf"/>
</dbReference>
<evidence type="ECO:0000256" key="2">
    <source>
        <dbReference type="ARBA" id="ARBA00006375"/>
    </source>
</evidence>
<name>A0A4P6DFU5_RHOPR</name>
<dbReference type="RefSeq" id="XP_073975710.1">
    <property type="nucleotide sequence ID" value="XM_074119609.1"/>
</dbReference>
<keyword evidence="8 9" id="KW-0472">Membrane</keyword>
<evidence type="ECO:0000256" key="3">
    <source>
        <dbReference type="ARBA" id="ARBA00022692"/>
    </source>
</evidence>
<dbReference type="PANTHER" id="PTHR10780">
    <property type="entry name" value="MITOCHONDRIAL CARRIER HOMOLOG"/>
    <property type="match status" value="1"/>
</dbReference>
<keyword evidence="3 9" id="KW-0812">Transmembrane</keyword>
<accession>A0A4P6DFU5</accession>
<evidence type="ECO:0000256" key="4">
    <source>
        <dbReference type="ARBA" id="ARBA00022737"/>
    </source>
</evidence>
<evidence type="ECO:0000256" key="8">
    <source>
        <dbReference type="ARBA" id="ARBA00023136"/>
    </source>
</evidence>
<keyword evidence="5" id="KW-1000">Mitochondrion outer membrane</keyword>
<dbReference type="GO" id="GO:0005741">
    <property type="term" value="C:mitochondrial outer membrane"/>
    <property type="evidence" value="ECO:0007669"/>
    <property type="project" value="UniProtKB-SubCell"/>
</dbReference>
<evidence type="ECO:0000256" key="5">
    <source>
        <dbReference type="ARBA" id="ARBA00022787"/>
    </source>
</evidence>
<dbReference type="AlphaFoldDB" id="A0A4P6DFU5"/>
<evidence type="ECO:0000256" key="6">
    <source>
        <dbReference type="ARBA" id="ARBA00022989"/>
    </source>
</evidence>
<keyword evidence="7" id="KW-0496">Mitochondrion</keyword>
<evidence type="ECO:0000256" key="9">
    <source>
        <dbReference type="PROSITE-ProRule" id="PRU00282"/>
    </source>
</evidence>
<sequence length="321" mass="36627">MVDSINLYNENTKYANLYTHAISGIKDILWFPFEMCGNLVKLGYIPKELFTEHQELDKTIYEIPSRLEIVWKVFADEGIHGFTRGLYSTLISNFIYESTLLSFHKYFDELFQGYLKDFNINRYITRLLKICSSQTVAVVLSQPFEVLAALQVGQYVGKETLYSGFLVMPFIQILIQKGISGYFCGTTPRLIRYVWLNIVVDAVSLTLAWILGDQNVSYISNSQEENELHSTFVKYKTLCIALSKLTATVITGKFLGPMEVLEKNYEIKDSGLLVGKEPFVFPAANESLIANLLTSSTPHLERKVSFFSKLYVTEGHLFVPY</sequence>
<comment type="subcellular location">
    <subcellularLocation>
        <location evidence="1">Mitochondrion outer membrane</location>
        <topology evidence="1">Multi-pass membrane protein</topology>
    </subcellularLocation>
</comment>
<evidence type="ECO:0000256" key="7">
    <source>
        <dbReference type="ARBA" id="ARBA00023128"/>
    </source>
</evidence>
<proteinExistence type="inferred from homology"/>
<dbReference type="GeneID" id="141449803"/>
<dbReference type="EMBL" id="GHKJ01000541">
    <property type="protein sequence ID" value="MOY45571.1"/>
    <property type="molecule type" value="Transcribed_RNA"/>
</dbReference>
<evidence type="ECO:0000256" key="1">
    <source>
        <dbReference type="ARBA" id="ARBA00004374"/>
    </source>
</evidence>